<gene>
    <name evidence="1" type="ORF">S01H1_70045</name>
</gene>
<organism evidence="1">
    <name type="scientific">marine sediment metagenome</name>
    <dbReference type="NCBI Taxonomy" id="412755"/>
    <lineage>
        <taxon>unclassified sequences</taxon>
        <taxon>metagenomes</taxon>
        <taxon>ecological metagenomes</taxon>
    </lineage>
</organism>
<comment type="caution">
    <text evidence="1">The sequence shown here is derived from an EMBL/GenBank/DDBJ whole genome shotgun (WGS) entry which is preliminary data.</text>
</comment>
<dbReference type="EMBL" id="BARS01046544">
    <property type="protein sequence ID" value="GAG30387.1"/>
    <property type="molecule type" value="Genomic_DNA"/>
</dbReference>
<proteinExistence type="predicted"/>
<name>X0X4P4_9ZZZZ</name>
<protein>
    <submittedName>
        <fullName evidence="1">Uncharacterized protein</fullName>
    </submittedName>
</protein>
<reference evidence="1" key="1">
    <citation type="journal article" date="2014" name="Front. Microbiol.">
        <title>High frequency of phylogenetically diverse reductive dehalogenase-homologous genes in deep subseafloor sedimentary metagenomes.</title>
        <authorList>
            <person name="Kawai M."/>
            <person name="Futagami T."/>
            <person name="Toyoda A."/>
            <person name="Takaki Y."/>
            <person name="Nishi S."/>
            <person name="Hori S."/>
            <person name="Arai W."/>
            <person name="Tsubouchi T."/>
            <person name="Morono Y."/>
            <person name="Uchiyama I."/>
            <person name="Ito T."/>
            <person name="Fujiyama A."/>
            <person name="Inagaki F."/>
            <person name="Takami H."/>
        </authorList>
    </citation>
    <scope>NUCLEOTIDE SEQUENCE</scope>
    <source>
        <strain evidence="1">Expedition CK06-06</strain>
    </source>
</reference>
<dbReference type="AlphaFoldDB" id="X0X4P4"/>
<accession>X0X4P4</accession>
<evidence type="ECO:0000313" key="1">
    <source>
        <dbReference type="EMBL" id="GAG30387.1"/>
    </source>
</evidence>
<feature type="non-terminal residue" evidence="1">
    <location>
        <position position="1"/>
    </location>
</feature>
<sequence length="30" mass="3505">CKHCGYLGLTEIYYIAKFNPNAIYSAFKYL</sequence>